<dbReference type="InterPro" id="IPR009027">
    <property type="entry name" value="Ribosomal_bL9/RNase_H1_N"/>
</dbReference>
<dbReference type="PANTHER" id="PTHR38846:SF1">
    <property type="entry name" value="C3H1-TYPE DOMAIN-CONTAINING PROTEIN"/>
    <property type="match status" value="1"/>
</dbReference>
<reference evidence="2 3" key="1">
    <citation type="journal article" date="2024" name="Front Chem Biol">
        <title>Unveiling the potential of Daldinia eschscholtzii MFLUCC 19-0629 through bioactivity and bioinformatics studies for enhanced sustainable agriculture production.</title>
        <authorList>
            <person name="Brooks S."/>
            <person name="Weaver J.A."/>
            <person name="Klomchit A."/>
            <person name="Alharthi S.A."/>
            <person name="Onlamun T."/>
            <person name="Nurani R."/>
            <person name="Vong T.K."/>
            <person name="Alberti F."/>
            <person name="Greco C."/>
        </authorList>
    </citation>
    <scope>NUCLEOTIDE SEQUENCE [LARGE SCALE GENOMIC DNA]</scope>
    <source>
        <strain evidence="2">MFLUCC 19-0629</strain>
    </source>
</reference>
<comment type="caution">
    <text evidence="2">The sequence shown here is derived from an EMBL/GenBank/DDBJ whole genome shotgun (WGS) entry which is preliminary data.</text>
</comment>
<dbReference type="EMBL" id="JBANMG010000009">
    <property type="protein sequence ID" value="KAK6948853.1"/>
    <property type="molecule type" value="Genomic_DNA"/>
</dbReference>
<dbReference type="InterPro" id="IPR037056">
    <property type="entry name" value="RNase_H1_N_sf"/>
</dbReference>
<dbReference type="AlphaFoldDB" id="A0AAX6M8P6"/>
<keyword evidence="3" id="KW-1185">Reference proteome</keyword>
<dbReference type="Pfam" id="PF01693">
    <property type="entry name" value="Cauli_VI"/>
    <property type="match status" value="1"/>
</dbReference>
<dbReference type="SUPFAM" id="SSF55658">
    <property type="entry name" value="L9 N-domain-like"/>
    <property type="match status" value="1"/>
</dbReference>
<dbReference type="InterPro" id="IPR011320">
    <property type="entry name" value="RNase_H1_N"/>
</dbReference>
<name>A0AAX6M8P6_9PEZI</name>
<proteinExistence type="predicted"/>
<protein>
    <recommendedName>
        <fullName evidence="1">Ribonuclease H1 N-terminal domain-containing protein</fullName>
    </recommendedName>
</protein>
<evidence type="ECO:0000259" key="1">
    <source>
        <dbReference type="Pfam" id="PF01693"/>
    </source>
</evidence>
<evidence type="ECO:0000313" key="2">
    <source>
        <dbReference type="EMBL" id="KAK6948853.1"/>
    </source>
</evidence>
<feature type="domain" description="Ribonuclease H1 N-terminal" evidence="1">
    <location>
        <begin position="5"/>
        <end position="43"/>
    </location>
</feature>
<dbReference type="Proteomes" id="UP001369815">
    <property type="component" value="Unassembled WGS sequence"/>
</dbReference>
<dbReference type="PANTHER" id="PTHR38846">
    <property type="entry name" value="C3H1-TYPE DOMAIN-CONTAINING PROTEIN"/>
    <property type="match status" value="1"/>
</dbReference>
<dbReference type="Gene3D" id="3.40.970.10">
    <property type="entry name" value="Ribonuclease H1, N-terminal domain"/>
    <property type="match status" value="1"/>
</dbReference>
<gene>
    <name evidence="2" type="ORF">Daesc_008924</name>
</gene>
<organism evidence="2 3">
    <name type="scientific">Daldinia eschscholtzii</name>
    <dbReference type="NCBI Taxonomy" id="292717"/>
    <lineage>
        <taxon>Eukaryota</taxon>
        <taxon>Fungi</taxon>
        <taxon>Dikarya</taxon>
        <taxon>Ascomycota</taxon>
        <taxon>Pezizomycotina</taxon>
        <taxon>Sordariomycetes</taxon>
        <taxon>Xylariomycetidae</taxon>
        <taxon>Xylariales</taxon>
        <taxon>Hypoxylaceae</taxon>
        <taxon>Daldinia</taxon>
    </lineage>
</organism>
<accession>A0AAX6M8P6</accession>
<sequence length="287" mass="31897">MGKLRVGRKPGVYDNWEQCEKQVLKFSNAVFKGFDTHDAAVTFVGDAMASNTPDTPDMTGAMGCKVEDSIGLMLPPASQSYFDQFPDFAPNNSASFDDEFSRFASSQGLQSGSQEYRRQRTKAIRDELKFHYSSQPVDLADIPPAIPELAEGSLEESEKLDIYQNMCREIGVNPQDTIAACRRELKGVLVNIVDYIDARRVGKKVKIWAWSDFHSFSMYSLQDDKRMDIREAKADGGFLSALLQRITGPGPGENALALLAVGNRNAKRRRTDQGESSVVKRLRVSAP</sequence>
<evidence type="ECO:0000313" key="3">
    <source>
        <dbReference type="Proteomes" id="UP001369815"/>
    </source>
</evidence>